<evidence type="ECO:0000313" key="12">
    <source>
        <dbReference type="EMBL" id="GAH17867.1"/>
    </source>
</evidence>
<keyword evidence="5" id="KW-0547">Nucleotide-binding</keyword>
<comment type="caution">
    <text evidence="12">The sequence shown here is derived from an EMBL/GenBank/DDBJ whole genome shotgun (WGS) entry which is preliminary data.</text>
</comment>
<accession>X1DCC0</accession>
<name>X1DCC0_9ZZZZ</name>
<dbReference type="InterPro" id="IPR011115">
    <property type="entry name" value="SecA_DEAD"/>
</dbReference>
<dbReference type="Pfam" id="PF21090">
    <property type="entry name" value="P-loop_SecA"/>
    <property type="match status" value="1"/>
</dbReference>
<dbReference type="InterPro" id="IPR027417">
    <property type="entry name" value="P-loop_NTPase"/>
</dbReference>
<evidence type="ECO:0000256" key="2">
    <source>
        <dbReference type="ARBA" id="ARBA00022475"/>
    </source>
</evidence>
<dbReference type="InterPro" id="IPR000185">
    <property type="entry name" value="SecA"/>
</dbReference>
<dbReference type="GO" id="GO:0031522">
    <property type="term" value="C:cell envelope Sec protein transport complex"/>
    <property type="evidence" value="ECO:0007669"/>
    <property type="project" value="TreeGrafter"/>
</dbReference>
<dbReference type="AlphaFoldDB" id="X1DCC0"/>
<dbReference type="PROSITE" id="PS51196">
    <property type="entry name" value="SECA_MOTOR_DEAD"/>
    <property type="match status" value="1"/>
</dbReference>
<dbReference type="InterPro" id="IPR011130">
    <property type="entry name" value="SecA_preprotein_X-link_dom"/>
</dbReference>
<evidence type="ECO:0000256" key="9">
    <source>
        <dbReference type="ARBA" id="ARBA00023010"/>
    </source>
</evidence>
<dbReference type="GO" id="GO:0017038">
    <property type="term" value="P:protein import"/>
    <property type="evidence" value="ECO:0007669"/>
    <property type="project" value="InterPro"/>
</dbReference>
<keyword evidence="4" id="KW-0997">Cell inner membrane</keyword>
<dbReference type="GO" id="GO:0005886">
    <property type="term" value="C:plasma membrane"/>
    <property type="evidence" value="ECO:0007669"/>
    <property type="project" value="TreeGrafter"/>
</dbReference>
<dbReference type="InterPro" id="IPR014018">
    <property type="entry name" value="SecA_motor_DEAD"/>
</dbReference>
<dbReference type="SUPFAM" id="SSF81767">
    <property type="entry name" value="Pre-protein crosslinking domain of SecA"/>
    <property type="match status" value="1"/>
</dbReference>
<dbReference type="PANTHER" id="PTHR30612:SF0">
    <property type="entry name" value="CHLOROPLAST PROTEIN-TRANSPORTING ATPASE"/>
    <property type="match status" value="1"/>
</dbReference>
<dbReference type="InterPro" id="IPR036670">
    <property type="entry name" value="SecA_X-link_sf"/>
</dbReference>
<evidence type="ECO:0000256" key="4">
    <source>
        <dbReference type="ARBA" id="ARBA00022519"/>
    </source>
</evidence>
<evidence type="ECO:0000256" key="6">
    <source>
        <dbReference type="ARBA" id="ARBA00022840"/>
    </source>
</evidence>
<gene>
    <name evidence="12" type="ORF">S01H4_55268</name>
</gene>
<dbReference type="GO" id="GO:0006605">
    <property type="term" value="P:protein targeting"/>
    <property type="evidence" value="ECO:0007669"/>
    <property type="project" value="InterPro"/>
</dbReference>
<keyword evidence="2" id="KW-1003">Cell membrane</keyword>
<dbReference type="GO" id="GO:0006886">
    <property type="term" value="P:intracellular protein transport"/>
    <property type="evidence" value="ECO:0007669"/>
    <property type="project" value="InterPro"/>
</dbReference>
<keyword evidence="3" id="KW-0963">Cytoplasm</keyword>
<evidence type="ECO:0000256" key="10">
    <source>
        <dbReference type="ARBA" id="ARBA00023136"/>
    </source>
</evidence>
<evidence type="ECO:0000256" key="3">
    <source>
        <dbReference type="ARBA" id="ARBA00022490"/>
    </source>
</evidence>
<keyword evidence="6" id="KW-0067">ATP-binding</keyword>
<dbReference type="SMART" id="SM00958">
    <property type="entry name" value="SecA_PP_bind"/>
    <property type="match status" value="1"/>
</dbReference>
<dbReference type="Pfam" id="PF07517">
    <property type="entry name" value="SecA_DEAD"/>
    <property type="match status" value="1"/>
</dbReference>
<evidence type="ECO:0000256" key="1">
    <source>
        <dbReference type="ARBA" id="ARBA00022448"/>
    </source>
</evidence>
<dbReference type="SMART" id="SM00957">
    <property type="entry name" value="SecA_DEAD"/>
    <property type="match status" value="1"/>
</dbReference>
<keyword evidence="10" id="KW-0472">Membrane</keyword>
<dbReference type="InterPro" id="IPR044722">
    <property type="entry name" value="SecA_SF2_C"/>
</dbReference>
<keyword evidence="9" id="KW-0811">Translocation</keyword>
<proteinExistence type="predicted"/>
<dbReference type="FunFam" id="3.40.50.300:FF:000531">
    <property type="entry name" value="Preprotein translocase subunit SecA"/>
    <property type="match status" value="1"/>
</dbReference>
<organism evidence="12">
    <name type="scientific">marine sediment metagenome</name>
    <dbReference type="NCBI Taxonomy" id="412755"/>
    <lineage>
        <taxon>unclassified sequences</taxon>
        <taxon>metagenomes</taxon>
        <taxon>ecological metagenomes</taxon>
    </lineage>
</organism>
<evidence type="ECO:0000256" key="8">
    <source>
        <dbReference type="ARBA" id="ARBA00022967"/>
    </source>
</evidence>
<sequence>MVKDGKVIIVDEFTGRLMFGRRYSEGLHQSIEAKEHVKVQRESMTHATITVQNYFRMYDKLAGMTGTAVTEAEEFHKIYKLEVLVIPTHKPMIRKDHPDQIYKDEKTKFRAVVREIEQLHKQDRPVLIGTVSIEKSELLSSLLKRKGVPHQVLNAKYHEKEAGIIAQAGQPGAVTVATNMAGRGVDIV</sequence>
<evidence type="ECO:0000259" key="11">
    <source>
        <dbReference type="PROSITE" id="PS51196"/>
    </source>
</evidence>
<dbReference type="PANTHER" id="PTHR30612">
    <property type="entry name" value="SECA INNER MEMBRANE COMPONENT OF SEC PROTEIN SECRETION SYSTEM"/>
    <property type="match status" value="1"/>
</dbReference>
<feature type="domain" description="SecA family profile" evidence="11">
    <location>
        <begin position="1"/>
        <end position="188"/>
    </location>
</feature>
<dbReference type="Gene3D" id="3.40.50.300">
    <property type="entry name" value="P-loop containing nucleotide triphosphate hydrolases"/>
    <property type="match status" value="1"/>
</dbReference>
<keyword evidence="1" id="KW-0813">Transport</keyword>
<keyword evidence="8" id="KW-1278">Translocase</keyword>
<keyword evidence="7" id="KW-0653">Protein transport</keyword>
<evidence type="ECO:0000256" key="7">
    <source>
        <dbReference type="ARBA" id="ARBA00022927"/>
    </source>
</evidence>
<dbReference type="EMBL" id="BART01031879">
    <property type="protein sequence ID" value="GAH17867.1"/>
    <property type="molecule type" value="Genomic_DNA"/>
</dbReference>
<dbReference type="PRINTS" id="PR00906">
    <property type="entry name" value="SECA"/>
</dbReference>
<evidence type="ECO:0000256" key="5">
    <source>
        <dbReference type="ARBA" id="ARBA00022741"/>
    </source>
</evidence>
<dbReference type="GO" id="GO:0005524">
    <property type="term" value="F:ATP binding"/>
    <property type="evidence" value="ECO:0007669"/>
    <property type="project" value="UniProtKB-KW"/>
</dbReference>
<feature type="non-terminal residue" evidence="12">
    <location>
        <position position="188"/>
    </location>
</feature>
<protein>
    <recommendedName>
        <fullName evidence="11">SecA family profile domain-containing protein</fullName>
    </recommendedName>
</protein>
<reference evidence="12" key="1">
    <citation type="journal article" date="2014" name="Front. Microbiol.">
        <title>High frequency of phylogenetically diverse reductive dehalogenase-homologous genes in deep subseafloor sedimentary metagenomes.</title>
        <authorList>
            <person name="Kawai M."/>
            <person name="Futagami T."/>
            <person name="Toyoda A."/>
            <person name="Takaki Y."/>
            <person name="Nishi S."/>
            <person name="Hori S."/>
            <person name="Arai W."/>
            <person name="Tsubouchi T."/>
            <person name="Morono Y."/>
            <person name="Uchiyama I."/>
            <person name="Ito T."/>
            <person name="Fujiyama A."/>
            <person name="Inagaki F."/>
            <person name="Takami H."/>
        </authorList>
    </citation>
    <scope>NUCLEOTIDE SEQUENCE</scope>
    <source>
        <strain evidence="12">Expedition CK06-06</strain>
    </source>
</reference>
<dbReference type="SUPFAM" id="SSF52540">
    <property type="entry name" value="P-loop containing nucleoside triphosphate hydrolases"/>
    <property type="match status" value="2"/>
</dbReference>
<dbReference type="GO" id="GO:0043952">
    <property type="term" value="P:protein transport by the Sec complex"/>
    <property type="evidence" value="ECO:0007669"/>
    <property type="project" value="TreeGrafter"/>
</dbReference>
<dbReference type="GO" id="GO:0005829">
    <property type="term" value="C:cytosol"/>
    <property type="evidence" value="ECO:0007669"/>
    <property type="project" value="TreeGrafter"/>
</dbReference>
<dbReference type="Gene3D" id="3.90.1440.10">
    <property type="entry name" value="SecA, preprotein cross-linking domain"/>
    <property type="match status" value="1"/>
</dbReference>